<gene>
    <name evidence="6" type="ORF">LOD99_1664</name>
</gene>
<dbReference type="Pfam" id="PF11841">
    <property type="entry name" value="ELMO_ARM"/>
    <property type="match status" value="1"/>
</dbReference>
<dbReference type="GO" id="GO:0006909">
    <property type="term" value="P:phagocytosis"/>
    <property type="evidence" value="ECO:0007669"/>
    <property type="project" value="UniProtKB-KW"/>
</dbReference>
<dbReference type="GO" id="GO:0017124">
    <property type="term" value="F:SH3 domain binding"/>
    <property type="evidence" value="ECO:0007669"/>
    <property type="project" value="UniProtKB-KW"/>
</dbReference>
<feature type="domain" description="ELMO" evidence="5">
    <location>
        <begin position="315"/>
        <end position="474"/>
    </location>
</feature>
<evidence type="ECO:0000313" key="6">
    <source>
        <dbReference type="EMBL" id="KAI6655930.1"/>
    </source>
</evidence>
<dbReference type="GO" id="GO:0005886">
    <property type="term" value="C:plasma membrane"/>
    <property type="evidence" value="ECO:0007669"/>
    <property type="project" value="TreeGrafter"/>
</dbReference>
<proteinExistence type="predicted"/>
<comment type="function">
    <text evidence="4">Involved in cytoskeletal rearrangements required for phagocytosis of apoptotic cells and cell motility. Acts in association with DOCK1 and CRK. Was initially proposed to be required in complex with DOCK1 to activate Rac Rho small GTPases. May enhance the guanine nucleotide exchange factor (GEF) activity of DOCK1.</text>
</comment>
<organism evidence="6 7">
    <name type="scientific">Oopsacas minuta</name>
    <dbReference type="NCBI Taxonomy" id="111878"/>
    <lineage>
        <taxon>Eukaryota</taxon>
        <taxon>Metazoa</taxon>
        <taxon>Porifera</taxon>
        <taxon>Hexactinellida</taxon>
        <taxon>Hexasterophora</taxon>
        <taxon>Lyssacinosida</taxon>
        <taxon>Leucopsacidae</taxon>
        <taxon>Oopsacas</taxon>
    </lineage>
</organism>
<evidence type="ECO:0000256" key="1">
    <source>
        <dbReference type="ARBA" id="ARBA00022703"/>
    </source>
</evidence>
<accession>A0AAV7K5N5</accession>
<dbReference type="GO" id="GO:0007015">
    <property type="term" value="P:actin filament organization"/>
    <property type="evidence" value="ECO:0007669"/>
    <property type="project" value="TreeGrafter"/>
</dbReference>
<dbReference type="GO" id="GO:0048870">
    <property type="term" value="P:cell motility"/>
    <property type="evidence" value="ECO:0007669"/>
    <property type="project" value="TreeGrafter"/>
</dbReference>
<protein>
    <submittedName>
        <fullName evidence="6">Engulfment and cell motility protein 1</fullName>
    </submittedName>
</protein>
<dbReference type="PANTHER" id="PTHR12771">
    <property type="entry name" value="ENGULFMENT AND CELL MOTILITY"/>
    <property type="match status" value="1"/>
</dbReference>
<dbReference type="GO" id="GO:0006915">
    <property type="term" value="P:apoptotic process"/>
    <property type="evidence" value="ECO:0007669"/>
    <property type="project" value="UniProtKB-KW"/>
</dbReference>
<dbReference type="PANTHER" id="PTHR12771:SF56">
    <property type="entry name" value="CED-12"/>
    <property type="match status" value="1"/>
</dbReference>
<keyword evidence="7" id="KW-1185">Reference proteome</keyword>
<dbReference type="Gene3D" id="1.25.10.10">
    <property type="entry name" value="Leucine-rich Repeat Variant"/>
    <property type="match status" value="1"/>
</dbReference>
<evidence type="ECO:0000256" key="3">
    <source>
        <dbReference type="ARBA" id="ARBA00023036"/>
    </source>
</evidence>
<dbReference type="InterPro" id="IPR024574">
    <property type="entry name" value="ELMO_ARM"/>
</dbReference>
<dbReference type="Proteomes" id="UP001165289">
    <property type="component" value="Unassembled WGS sequence"/>
</dbReference>
<dbReference type="PROSITE" id="PS51335">
    <property type="entry name" value="ELMO"/>
    <property type="match status" value="1"/>
</dbReference>
<dbReference type="InterPro" id="IPR050868">
    <property type="entry name" value="ELMO_domain-containing"/>
</dbReference>
<dbReference type="InterPro" id="IPR001849">
    <property type="entry name" value="PH_domain"/>
</dbReference>
<dbReference type="Gene3D" id="2.30.29.30">
    <property type="entry name" value="Pleckstrin-homology domain (PH domain)/Phosphotyrosine-binding domain (PTB)"/>
    <property type="match status" value="1"/>
</dbReference>
<dbReference type="InterPro" id="IPR011993">
    <property type="entry name" value="PH-like_dom_sf"/>
</dbReference>
<name>A0AAV7K5N5_9METZ</name>
<dbReference type="SUPFAM" id="SSF50729">
    <property type="entry name" value="PH domain-like"/>
    <property type="match status" value="1"/>
</dbReference>
<reference evidence="6 7" key="1">
    <citation type="journal article" date="2023" name="BMC Biol.">
        <title>The compact genome of the sponge Oopsacas minuta (Hexactinellida) is lacking key metazoan core genes.</title>
        <authorList>
            <person name="Santini S."/>
            <person name="Schenkelaars Q."/>
            <person name="Jourda C."/>
            <person name="Duchesne M."/>
            <person name="Belahbib H."/>
            <person name="Rocher C."/>
            <person name="Selva M."/>
            <person name="Riesgo A."/>
            <person name="Vervoort M."/>
            <person name="Leys S.P."/>
            <person name="Kodjabachian L."/>
            <person name="Le Bivic A."/>
            <person name="Borchiellini C."/>
            <person name="Claverie J.M."/>
            <person name="Renard E."/>
        </authorList>
    </citation>
    <scope>NUCLEOTIDE SEQUENCE [LARGE SCALE GENOMIC DNA]</scope>
    <source>
        <strain evidence="6">SPO-2</strain>
    </source>
</reference>
<evidence type="ECO:0000313" key="7">
    <source>
        <dbReference type="Proteomes" id="UP001165289"/>
    </source>
</evidence>
<dbReference type="EMBL" id="JAKMXF010000166">
    <property type="protein sequence ID" value="KAI6655930.1"/>
    <property type="molecule type" value="Genomic_DNA"/>
</dbReference>
<dbReference type="Gene3D" id="6.10.250.810">
    <property type="match status" value="1"/>
</dbReference>
<sequence length="702" mass="80920">MASQTDDFNKIKLYIESEQGNQPLLLSWDTALPLRALIAEVCSQWSIKNPESFALKTSSSTQEFYLTDEARRELKSGQLLHMTASPKKMAEEVKQLLNTQTEEAKEECFELLQLLSKDPLFVTSFLSTDGIHFLMEAIQKEIMNYNPEAHPMKTIDGLLESFQDIMEQSMVSWTIIQPEYIINLCEFLNKQKEPQLQTKVLTLLENAIFNSEKLYLPIFESLSTETLTSLTSDKSPSVQLATLSFINAMLGKGNTMEYLQLLKKQRILQGIGSHVIGRHPQVKPEVAHQLYVCQNLSLGVLEKRATSRFIDHYDTSYKHLVYLVNSLHIQTPDTANKNIEDEFVKLGFLNEDPTEDFNDVPPGLLALDCMVYFAQSQPENFTRQVLRKLEFQCPFGHTSIFLTKMMYSLLKVGEPVSDISTDYIPMFFSNQNFFEEFFCINIQLLFKTWREMRATPIDFEKVMSVVQKQIDMVMRDPEVSSLDSYRRKIMQLNYSQILKQLDIEKEHQDANIFKAKPVMELRDRLQPQILDLIKRQRLNQLVKGESFSDPKRKKTIFCRLTQNHKFLHYGEVEGNKVPSIEELEKKIQVNQMKELLLGKDIVFKSKNKTESHALGIVFSGGEDKRLELLATDERKFCVWIDGIRILLGQQPDSDLAISDMETLLNMDMKIHLLAIENIPIPDYPPVIPPNPPNLDFCTTPDL</sequence>
<evidence type="ECO:0000259" key="5">
    <source>
        <dbReference type="PROSITE" id="PS51335"/>
    </source>
</evidence>
<evidence type="ECO:0000256" key="4">
    <source>
        <dbReference type="ARBA" id="ARBA00024863"/>
    </source>
</evidence>
<keyword evidence="2" id="KW-0581">Phagocytosis</keyword>
<keyword evidence="1" id="KW-0053">Apoptosis</keyword>
<dbReference type="InterPro" id="IPR006816">
    <property type="entry name" value="ELMO_dom"/>
</dbReference>
<dbReference type="Pfam" id="PF04727">
    <property type="entry name" value="ELMO_CED12"/>
    <property type="match status" value="1"/>
</dbReference>
<dbReference type="AlphaFoldDB" id="A0AAV7K5N5"/>
<keyword evidence="3" id="KW-0729">SH3-binding</keyword>
<dbReference type="InterPro" id="IPR016024">
    <property type="entry name" value="ARM-type_fold"/>
</dbReference>
<comment type="caution">
    <text evidence="6">The sequence shown here is derived from an EMBL/GenBank/DDBJ whole genome shotgun (WGS) entry which is preliminary data.</text>
</comment>
<dbReference type="InterPro" id="IPR011989">
    <property type="entry name" value="ARM-like"/>
</dbReference>
<evidence type="ECO:0000256" key="2">
    <source>
        <dbReference type="ARBA" id="ARBA00022907"/>
    </source>
</evidence>
<dbReference type="SUPFAM" id="SSF48371">
    <property type="entry name" value="ARM repeat"/>
    <property type="match status" value="1"/>
</dbReference>
<dbReference type="Pfam" id="PF16457">
    <property type="entry name" value="PH_12"/>
    <property type="match status" value="1"/>
</dbReference>